<dbReference type="Gene3D" id="1.25.10.10">
    <property type="entry name" value="Leucine-rich Repeat Variant"/>
    <property type="match status" value="2"/>
</dbReference>
<dbReference type="InterPro" id="IPR027417">
    <property type="entry name" value="P-loop_NTPase"/>
</dbReference>
<proteinExistence type="predicted"/>
<comment type="caution">
    <text evidence="3">The sequence shown here is derived from an EMBL/GenBank/DDBJ whole genome shotgun (WGS) entry which is preliminary data.</text>
</comment>
<dbReference type="EMBL" id="AXCR01000007">
    <property type="protein sequence ID" value="KJR84330.1"/>
    <property type="molecule type" value="Genomic_DNA"/>
</dbReference>
<dbReference type="GeneID" id="27670171"/>
<dbReference type="VEuPathDB" id="FungiDB:SPSK_08290"/>
<dbReference type="RefSeq" id="XP_016587006.1">
    <property type="nucleotide sequence ID" value="XM_016734894.1"/>
</dbReference>
<dbReference type="Pfam" id="PF05729">
    <property type="entry name" value="NACHT"/>
    <property type="match status" value="1"/>
</dbReference>
<dbReference type="Pfam" id="PF23238">
    <property type="entry name" value="DUF7068"/>
    <property type="match status" value="1"/>
</dbReference>
<dbReference type="SUPFAM" id="SSF48371">
    <property type="entry name" value="ARM repeat"/>
    <property type="match status" value="1"/>
</dbReference>
<feature type="transmembrane region" description="Helical" evidence="1">
    <location>
        <begin position="1706"/>
        <end position="1725"/>
    </location>
</feature>
<evidence type="ECO:0000313" key="4">
    <source>
        <dbReference type="Proteomes" id="UP000033710"/>
    </source>
</evidence>
<keyword evidence="1" id="KW-0812">Transmembrane</keyword>
<dbReference type="InterPro" id="IPR056251">
    <property type="entry name" value="Arm_rpt_dom"/>
</dbReference>
<dbReference type="PROSITE" id="PS50837">
    <property type="entry name" value="NACHT"/>
    <property type="match status" value="1"/>
</dbReference>
<dbReference type="PANTHER" id="PTHR46312:SF2">
    <property type="entry name" value="NUCLEOTIDE-BINDING OLIGOMERIZATION DOMAIN-CONTAINING PROTEIN 2-LIKE"/>
    <property type="match status" value="1"/>
</dbReference>
<evidence type="ECO:0000256" key="1">
    <source>
        <dbReference type="SAM" id="Phobius"/>
    </source>
</evidence>
<accession>A0A0F2M6A1</accession>
<evidence type="ECO:0000313" key="3">
    <source>
        <dbReference type="EMBL" id="KJR84330.1"/>
    </source>
</evidence>
<dbReference type="KEGG" id="ssck:SPSK_08290"/>
<dbReference type="SUPFAM" id="SSF52540">
    <property type="entry name" value="P-loop containing nucleoside triphosphate hydrolases"/>
    <property type="match status" value="1"/>
</dbReference>
<name>A0A0F2M6A1_SPOSC</name>
<dbReference type="InterPro" id="IPR007111">
    <property type="entry name" value="NACHT_NTPase"/>
</dbReference>
<dbReference type="Proteomes" id="UP000033710">
    <property type="component" value="Unassembled WGS sequence"/>
</dbReference>
<dbReference type="InterPro" id="IPR011989">
    <property type="entry name" value="ARM-like"/>
</dbReference>
<evidence type="ECO:0000259" key="2">
    <source>
        <dbReference type="PROSITE" id="PS50837"/>
    </source>
</evidence>
<dbReference type="SMART" id="SM00382">
    <property type="entry name" value="AAA"/>
    <property type="match status" value="1"/>
</dbReference>
<dbReference type="Pfam" id="PF23948">
    <property type="entry name" value="ARM_5"/>
    <property type="match status" value="1"/>
</dbReference>
<dbReference type="InterPro" id="IPR003593">
    <property type="entry name" value="AAA+_ATPase"/>
</dbReference>
<organism evidence="3 4">
    <name type="scientific">Sporothrix schenckii 1099-18</name>
    <dbReference type="NCBI Taxonomy" id="1397361"/>
    <lineage>
        <taxon>Eukaryota</taxon>
        <taxon>Fungi</taxon>
        <taxon>Dikarya</taxon>
        <taxon>Ascomycota</taxon>
        <taxon>Pezizomycotina</taxon>
        <taxon>Sordariomycetes</taxon>
        <taxon>Sordariomycetidae</taxon>
        <taxon>Ophiostomatales</taxon>
        <taxon>Ophiostomataceae</taxon>
        <taxon>Sporothrix</taxon>
    </lineage>
</organism>
<keyword evidence="1" id="KW-0472">Membrane</keyword>
<dbReference type="Gene3D" id="3.40.50.300">
    <property type="entry name" value="P-loop containing nucleotide triphosphate hydrolases"/>
    <property type="match status" value="1"/>
</dbReference>
<dbReference type="InterPro" id="IPR016024">
    <property type="entry name" value="ARM-type_fold"/>
</dbReference>
<reference evidence="3 4" key="2">
    <citation type="journal article" date="2015" name="Eukaryot. Cell">
        <title>Asexual propagation of a virulent clone complex in a human and feline outbreak of sporotrichosis.</title>
        <authorList>
            <person name="Teixeira Mde M."/>
            <person name="Rodrigues A.M."/>
            <person name="Tsui C.K."/>
            <person name="de Almeida L.G."/>
            <person name="Van Diepeningen A.D."/>
            <person name="van den Ende B.G."/>
            <person name="Fernandes G.F."/>
            <person name="Kano R."/>
            <person name="Hamelin R.C."/>
            <person name="Lopes-Bezerra L.M."/>
            <person name="Vasconcelos A.T."/>
            <person name="de Hoog S."/>
            <person name="de Camargo Z.P."/>
            <person name="Felipe M.S."/>
        </authorList>
    </citation>
    <scope>NUCLEOTIDE SEQUENCE [LARGE SCALE GENOMIC DNA]</scope>
    <source>
        <strain evidence="3 4">1099-18</strain>
    </source>
</reference>
<dbReference type="PANTHER" id="PTHR46312">
    <property type="entry name" value="NACHT DOMAIN-CONTAINING PROTEIN"/>
    <property type="match status" value="1"/>
</dbReference>
<keyword evidence="1" id="KW-1133">Transmembrane helix</keyword>
<gene>
    <name evidence="3" type="ORF">SPSK_08290</name>
</gene>
<feature type="domain" description="NACHT" evidence="2">
    <location>
        <begin position="506"/>
        <end position="646"/>
    </location>
</feature>
<sequence>MSRPTTTTDLVKRLQSEVISKKERIALQALATEMFEVFREEKLLRLGHEAAALAVVASPERYRELLWAFANAIIEGTTDDNVLHPVLCKSLVHVLRCSITRDTADPSTKVDSRLGTVLSSLKRRLESAVAQGDPNAEYQLVSTLGSVLHAMYDVQMVGIDRETVQKPLLDTLDTLSKDREIRLAQAATYAYEALRCLPDSEGPYKILLLKLVDVVGAVSKIAGAVATMDASKLFNGAVGLADVPDLVSAMVDVVKSISEAVGSLDAAKDVVSKQRKPKSWYVALRYGDMLIQNRAFAILKLFLDKVPCRQDIDFLCGLSAQLEQMWVQAAADDGAQARATRDHVQAVFASLPQPKSRSDPLHGVIGGASDNKKRWAAWKDAVARTMRSHTPQPNNDNKTKDYADTLHCYTVTFGSLPTGLLSKAWLRCTQAQRFYADTRLRKHYLAHDEYLLKIERLSGAWLPMQDCYINLKMIKTSKSNTSNETVPLHSLFDPCICKDGVMRVPRRLLIYGAAGVGKTTLCKKVVYELTRSPVSPEFQSWTAAYDRVIWLPLRNLTSHDPGKKYTLLDLFQAEYMHALQDGEVFARVLHDHCTASSDDDAKSSRTLFLLDGLDEVSQYLDANHRAAKFLLSLLSQPDVIITSRPGVRIPNRMRIPPLDCELETTGFNDYQVQQYVRHSLSDRQRVEAFLRFLHRHRLLSELVKIPLLLDALCYIWQDNNPNDNPNDNPDDDNPDNDNHATEAAQSIKTATAIYRAIEDKLWCKDIPRLEKYGPRGRITEDMVRGLRIREQIRELVHVEAAFLQQMAFSGLVSETVYFNERHCDNVLRHMDAPCLSGSVDDVLLHVSCLRTLQPSIASLDSMATTDRHRTYHFVHSTFQEYFAAQYFVGCWTAGTALAFVVSKDSARHVMGTDRFLAAHKYDARYSRFWRFVAGLLHNETDAPDTASLGRFFDALESEPRDIVGHEHQALVVQCLVEADPAQDMALFDAHRSRLKEWVAYDFDQWQTLRVLSLFSFPELISGPIVQDETGTITLSETRTLELLQSNFLREVPPDLCIIDASGRMPLATCKLLRKQPFLPVHVLQAITYRLRHSPIDRSHHSLDVLGQHLGDALPLILDCLRHTTGFVRANAATAFAGIACDRAALPPEAVAALVRCCTSDVFEGAACNAMVALCNVRPFPQDAIVVICDKLHDEKDSVRRAAAEAVRQARRLPVEIFLEITGRLLDPAPDVRSAAVKVFGARLEALPDAVLARLAQFLGSSSNAEKAAAIHILGRTPDNAWRMERIRSLRKGEARNTQHPVFEALIELLHNGPTPTIRGVAALAFRLTDGPLPAHIYQQLAVGLADQDFGVRGYTAVALCYHTTPLFPAVDDIVLGILSQAENFDNKLTQRVFNILPTTLPLSPATMDVLDQKLWDSTTARCIRTWILAVFQVQAGRLSEPTLQTLATPKQIQTLIKLQNIQIHTARHQVAEVNFATLRQITEIFGARQSLPESVLSSLLEQLPSSNGDGSLEVFSVAFITALSHRELVSRPVLTSILSCLTSSVTETRNKAESTLYRKSTLPLDILLPLLQHTVRAKRAVKFNERAKRIFEHMVARPDAELASLLQSNNGNARLLFDSCLCMANHQPVLCYADGDTHYAFVVGGHKRRVPKAYFPADPEDILRELGVPAGRHRVWDEIAEESAQGGKGEDGEKGDENDDGKYRSGYIFVTFTVIILWASFYVSFL</sequence>
<reference evidence="3 4" key="1">
    <citation type="journal article" date="2014" name="BMC Genomics">
        <title>Comparative genomics of the major fungal agents of human and animal Sporotrichosis: Sporothrix schenckii and Sporothrix brasiliensis.</title>
        <authorList>
            <person name="Teixeira M.M."/>
            <person name="de Almeida L.G."/>
            <person name="Kubitschek-Barreira P."/>
            <person name="Alves F.L."/>
            <person name="Kioshima E.S."/>
            <person name="Abadio A.K."/>
            <person name="Fernandes L."/>
            <person name="Derengowski L.S."/>
            <person name="Ferreira K.S."/>
            <person name="Souza R.C."/>
            <person name="Ruiz J.C."/>
            <person name="de Andrade N.C."/>
            <person name="Paes H.C."/>
            <person name="Nicola A.M."/>
            <person name="Albuquerque P."/>
            <person name="Gerber A.L."/>
            <person name="Martins V.P."/>
            <person name="Peconick L.D."/>
            <person name="Neto A.V."/>
            <person name="Chaucanez C.B."/>
            <person name="Silva P.A."/>
            <person name="Cunha O.L."/>
            <person name="de Oliveira F.F."/>
            <person name="dos Santos T.C."/>
            <person name="Barros A.L."/>
            <person name="Soares M.A."/>
            <person name="de Oliveira L.M."/>
            <person name="Marini M.M."/>
            <person name="Villalobos-Duno H."/>
            <person name="Cunha M.M."/>
            <person name="de Hoog S."/>
            <person name="da Silveira J.F."/>
            <person name="Henrissat B."/>
            <person name="Nino-Vega G.A."/>
            <person name="Cisalpino P.S."/>
            <person name="Mora-Montes H.M."/>
            <person name="Almeida S.R."/>
            <person name="Stajich J.E."/>
            <person name="Lopes-Bezerra L.M."/>
            <person name="Vasconcelos A.T."/>
            <person name="Felipe M.S."/>
        </authorList>
    </citation>
    <scope>NUCLEOTIDE SEQUENCE [LARGE SCALE GENOMIC DNA]</scope>
    <source>
        <strain evidence="3 4">1099-18</strain>
    </source>
</reference>
<dbReference type="InterPro" id="IPR055496">
    <property type="entry name" value="DUF7068"/>
</dbReference>
<protein>
    <recommendedName>
        <fullName evidence="2">NACHT domain-containing protein</fullName>
    </recommendedName>
</protein>
<dbReference type="OrthoDB" id="427518at2759"/>